<dbReference type="Proteomes" id="UP000186894">
    <property type="component" value="Unassembled WGS sequence"/>
</dbReference>
<organism evidence="4 5">
    <name type="scientific">Rhizobium oryziradicis</name>
    <dbReference type="NCBI Taxonomy" id="1867956"/>
    <lineage>
        <taxon>Bacteria</taxon>
        <taxon>Pseudomonadati</taxon>
        <taxon>Pseudomonadota</taxon>
        <taxon>Alphaproteobacteria</taxon>
        <taxon>Hyphomicrobiales</taxon>
        <taxon>Rhizobiaceae</taxon>
        <taxon>Rhizobium/Agrobacterium group</taxon>
        <taxon>Rhizobium</taxon>
    </lineage>
</organism>
<evidence type="ECO:0000259" key="3">
    <source>
        <dbReference type="Pfam" id="PF06155"/>
    </source>
</evidence>
<dbReference type="OrthoDB" id="9794178at2"/>
<dbReference type="RefSeq" id="WP_075640732.1">
    <property type="nucleotide sequence ID" value="NZ_MKIM01000028.1"/>
</dbReference>
<dbReference type="Gene3D" id="3.30.2020.30">
    <property type="match status" value="1"/>
</dbReference>
<gene>
    <name evidence="4" type="ORF">BJF95_21295</name>
</gene>
<sequence length="120" mass="13520">MTEIWPIELKVSSDRRFLTVVFDNGESFSLPAEMLRVLSPSAEVQGHGPGQKITVPGKRNVQIAQVLATGNYAVRIAFNDGHDTGIFTWKYLRELGQKGEELFAAYLQDLEVKHLSRDHH</sequence>
<dbReference type="PANTHER" id="PTHR35303:SF5">
    <property type="entry name" value="OS02G0197800 PROTEIN"/>
    <property type="match status" value="1"/>
</dbReference>
<dbReference type="GO" id="GO:0046872">
    <property type="term" value="F:metal ion binding"/>
    <property type="evidence" value="ECO:0007669"/>
    <property type="project" value="UniProtKB-KW"/>
</dbReference>
<dbReference type="Pfam" id="PF06155">
    <property type="entry name" value="GBBH-like_N"/>
    <property type="match status" value="1"/>
</dbReference>
<protein>
    <recommendedName>
        <fullName evidence="3">Gamma-butyrobetaine hydroxylase-like N-terminal domain-containing protein</fullName>
    </recommendedName>
</protein>
<reference evidence="4 5" key="1">
    <citation type="submission" date="2016-09" db="EMBL/GenBank/DDBJ databases">
        <title>Rhizobium oryziradicis sp. nov., isolated from the root of rice.</title>
        <authorList>
            <person name="Zhao J."/>
            <person name="Zhang X."/>
        </authorList>
    </citation>
    <scope>NUCLEOTIDE SEQUENCE [LARGE SCALE GENOMIC DNA]</scope>
    <source>
        <strain evidence="4 5">N19</strain>
    </source>
</reference>
<name>A0A1Q8ZNE2_9HYPH</name>
<dbReference type="STRING" id="1867956.BJF95_21295"/>
<proteinExistence type="predicted"/>
<dbReference type="PANTHER" id="PTHR35303">
    <property type="entry name" value="OS02G0197800 PROTEIN"/>
    <property type="match status" value="1"/>
</dbReference>
<dbReference type="InterPro" id="IPR010376">
    <property type="entry name" value="GBBH-like_N"/>
</dbReference>
<keyword evidence="1" id="KW-0479">Metal-binding</keyword>
<dbReference type="EMBL" id="MKIM01000028">
    <property type="protein sequence ID" value="OLP43411.1"/>
    <property type="molecule type" value="Genomic_DNA"/>
</dbReference>
<evidence type="ECO:0000313" key="4">
    <source>
        <dbReference type="EMBL" id="OLP43411.1"/>
    </source>
</evidence>
<evidence type="ECO:0000256" key="1">
    <source>
        <dbReference type="ARBA" id="ARBA00022723"/>
    </source>
</evidence>
<evidence type="ECO:0000256" key="2">
    <source>
        <dbReference type="ARBA" id="ARBA00023004"/>
    </source>
</evidence>
<comment type="caution">
    <text evidence="4">The sequence shown here is derived from an EMBL/GenBank/DDBJ whole genome shotgun (WGS) entry which is preliminary data.</text>
</comment>
<dbReference type="AlphaFoldDB" id="A0A1Q8ZNE2"/>
<evidence type="ECO:0000313" key="5">
    <source>
        <dbReference type="Proteomes" id="UP000186894"/>
    </source>
</evidence>
<keyword evidence="2" id="KW-0408">Iron</keyword>
<keyword evidence="5" id="KW-1185">Reference proteome</keyword>
<accession>A0A1Q8ZNE2</accession>
<dbReference type="InterPro" id="IPR038492">
    <property type="entry name" value="GBBH-like_N_sf"/>
</dbReference>
<feature type="domain" description="Gamma-butyrobetaine hydroxylase-like N-terminal" evidence="3">
    <location>
        <begin position="10"/>
        <end position="93"/>
    </location>
</feature>